<dbReference type="InterPro" id="IPR050083">
    <property type="entry name" value="HtpX_protease"/>
</dbReference>
<feature type="transmembrane region" description="Helical" evidence="13">
    <location>
        <begin position="145"/>
        <end position="165"/>
    </location>
</feature>
<dbReference type="CDD" id="cd07339">
    <property type="entry name" value="M48B_HtpX_like"/>
    <property type="match status" value="1"/>
</dbReference>
<proteinExistence type="inferred from homology"/>
<comment type="similarity">
    <text evidence="11">Belongs to the peptidase M48 family.</text>
</comment>
<dbReference type="Pfam" id="PF01435">
    <property type="entry name" value="Peptidase_M48"/>
    <property type="match status" value="1"/>
</dbReference>
<keyword evidence="5" id="KW-0479">Metal-binding</keyword>
<evidence type="ECO:0000256" key="12">
    <source>
        <dbReference type="SAM" id="MobiDB-lite"/>
    </source>
</evidence>
<keyword evidence="6 11" id="KW-0378">Hydrolase</keyword>
<evidence type="ECO:0000256" key="2">
    <source>
        <dbReference type="ARBA" id="ARBA00022475"/>
    </source>
</evidence>
<evidence type="ECO:0000256" key="1">
    <source>
        <dbReference type="ARBA" id="ARBA00004651"/>
    </source>
</evidence>
<organism evidence="15 16">
    <name type="scientific">Shinella yambaruensis</name>
    <dbReference type="NCBI Taxonomy" id="415996"/>
    <lineage>
        <taxon>Bacteria</taxon>
        <taxon>Pseudomonadati</taxon>
        <taxon>Pseudomonadota</taxon>
        <taxon>Alphaproteobacteria</taxon>
        <taxon>Hyphomicrobiales</taxon>
        <taxon>Rhizobiaceae</taxon>
        <taxon>Shinella</taxon>
    </lineage>
</organism>
<keyword evidence="3 11" id="KW-0645">Protease</keyword>
<feature type="region of interest" description="Disordered" evidence="12">
    <location>
        <begin position="261"/>
        <end position="282"/>
    </location>
</feature>
<feature type="transmembrane region" description="Helical" evidence="13">
    <location>
        <begin position="177"/>
        <end position="197"/>
    </location>
</feature>
<gene>
    <name evidence="15" type="ORF">GCM10007923_48990</name>
</gene>
<evidence type="ECO:0000256" key="6">
    <source>
        <dbReference type="ARBA" id="ARBA00022801"/>
    </source>
</evidence>
<feature type="transmembrane region" description="Helical" evidence="13">
    <location>
        <begin position="30"/>
        <end position="54"/>
    </location>
</feature>
<evidence type="ECO:0000256" key="13">
    <source>
        <dbReference type="SAM" id="Phobius"/>
    </source>
</evidence>
<protein>
    <submittedName>
        <fullName evidence="15">Peptidase M48</fullName>
    </submittedName>
</protein>
<keyword evidence="10 13" id="KW-0472">Membrane</keyword>
<dbReference type="Proteomes" id="UP001156702">
    <property type="component" value="Unassembled WGS sequence"/>
</dbReference>
<keyword evidence="9 11" id="KW-0482">Metalloprotease</keyword>
<evidence type="ECO:0000256" key="9">
    <source>
        <dbReference type="ARBA" id="ARBA00023049"/>
    </source>
</evidence>
<keyword evidence="8 13" id="KW-1133">Transmembrane helix</keyword>
<comment type="caution">
    <text evidence="15">The sequence shown here is derived from an EMBL/GenBank/DDBJ whole genome shotgun (WGS) entry which is preliminary data.</text>
</comment>
<reference evidence="16" key="1">
    <citation type="journal article" date="2019" name="Int. J. Syst. Evol. Microbiol.">
        <title>The Global Catalogue of Microorganisms (GCM) 10K type strain sequencing project: providing services to taxonomists for standard genome sequencing and annotation.</title>
        <authorList>
            <consortium name="The Broad Institute Genomics Platform"/>
            <consortium name="The Broad Institute Genome Sequencing Center for Infectious Disease"/>
            <person name="Wu L."/>
            <person name="Ma J."/>
        </authorList>
    </citation>
    <scope>NUCLEOTIDE SEQUENCE [LARGE SCALE GENOMIC DNA]</scope>
    <source>
        <strain evidence="16">NBRC 102122</strain>
    </source>
</reference>
<dbReference type="InterPro" id="IPR001915">
    <property type="entry name" value="Peptidase_M48"/>
</dbReference>
<dbReference type="Gene3D" id="3.30.2010.10">
    <property type="entry name" value="Metalloproteases ('zincins'), catalytic domain"/>
    <property type="match status" value="1"/>
</dbReference>
<accession>A0ABQ5ZLG6</accession>
<keyword evidence="2" id="KW-1003">Cell membrane</keyword>
<comment type="cofactor">
    <cofactor evidence="11">
        <name>Zn(2+)</name>
        <dbReference type="ChEBI" id="CHEBI:29105"/>
    </cofactor>
    <text evidence="11">Binds 1 zinc ion per subunit.</text>
</comment>
<evidence type="ECO:0000256" key="8">
    <source>
        <dbReference type="ARBA" id="ARBA00022989"/>
    </source>
</evidence>
<dbReference type="PANTHER" id="PTHR43221:SF1">
    <property type="entry name" value="PROTEASE HTPX"/>
    <property type="match status" value="1"/>
</dbReference>
<evidence type="ECO:0000256" key="3">
    <source>
        <dbReference type="ARBA" id="ARBA00022670"/>
    </source>
</evidence>
<evidence type="ECO:0000256" key="10">
    <source>
        <dbReference type="ARBA" id="ARBA00023136"/>
    </source>
</evidence>
<dbReference type="PANTHER" id="PTHR43221">
    <property type="entry name" value="PROTEASE HTPX"/>
    <property type="match status" value="1"/>
</dbReference>
<evidence type="ECO:0000313" key="15">
    <source>
        <dbReference type="EMBL" id="GLR53683.1"/>
    </source>
</evidence>
<name>A0ABQ5ZLG6_9HYPH</name>
<keyword evidence="4 13" id="KW-0812">Transmembrane</keyword>
<evidence type="ECO:0000256" key="11">
    <source>
        <dbReference type="RuleBase" id="RU003983"/>
    </source>
</evidence>
<evidence type="ECO:0000256" key="5">
    <source>
        <dbReference type="ARBA" id="ARBA00022723"/>
    </source>
</evidence>
<evidence type="ECO:0000313" key="16">
    <source>
        <dbReference type="Proteomes" id="UP001156702"/>
    </source>
</evidence>
<evidence type="ECO:0000256" key="7">
    <source>
        <dbReference type="ARBA" id="ARBA00022833"/>
    </source>
</evidence>
<dbReference type="EMBL" id="BSOP01000043">
    <property type="protein sequence ID" value="GLR53683.1"/>
    <property type="molecule type" value="Genomic_DNA"/>
</dbReference>
<evidence type="ECO:0000256" key="4">
    <source>
        <dbReference type="ARBA" id="ARBA00022692"/>
    </source>
</evidence>
<keyword evidence="16" id="KW-1185">Reference proteome</keyword>
<sequence length="282" mass="30409">MQSAVIVLGLALVVVLSAYGLMGWSGMLAAFLTVALGATIASFLPPRLVLYAYGARALSPRELRDLQAATRALAERAGLLATPRIWYLPNLAPQALTVGIPSDAAIMVSRGLLALLTPREQAAVMAHEIAHICNNDLRIMALADAFSRVAGIFANAGILLLLLNIPLTALEHDPASWMTIVLLIVSPTIASLLQLALSRTREFQADATAAELTGDPEALVAALWKLEGAERNLWESMFPGRRMPDLRLLRTHPLTRERVRRLRGRGDRGSVHGPLSGLSNRP</sequence>
<comment type="subcellular location">
    <subcellularLocation>
        <location evidence="1">Cell membrane</location>
        <topology evidence="1">Multi-pass membrane protein</topology>
    </subcellularLocation>
</comment>
<evidence type="ECO:0000259" key="14">
    <source>
        <dbReference type="Pfam" id="PF01435"/>
    </source>
</evidence>
<keyword evidence="7 11" id="KW-0862">Zinc</keyword>
<feature type="domain" description="Peptidase M48" evidence="14">
    <location>
        <begin position="62"/>
        <end position="265"/>
    </location>
</feature>